<organism evidence="1 7">
    <name type="scientific">Klebsiella pneumoniae</name>
    <dbReference type="NCBI Taxonomy" id="573"/>
    <lineage>
        <taxon>Bacteria</taxon>
        <taxon>Pseudomonadati</taxon>
        <taxon>Pseudomonadota</taxon>
        <taxon>Gammaproteobacteria</taxon>
        <taxon>Enterobacterales</taxon>
        <taxon>Enterobacteriaceae</taxon>
        <taxon>Klebsiella/Raoultella group</taxon>
        <taxon>Klebsiella</taxon>
        <taxon>Klebsiella pneumoniae complex</taxon>
    </lineage>
</organism>
<evidence type="ECO:0000313" key="1">
    <source>
        <dbReference type="EMBL" id="OVF75700.1"/>
    </source>
</evidence>
<evidence type="ECO:0000313" key="8">
    <source>
        <dbReference type="Proteomes" id="UP000275975"/>
    </source>
</evidence>
<reference evidence="4 9" key="5">
    <citation type="submission" date="2018-10" db="EMBL/GenBank/DDBJ databases">
        <authorList>
            <person name="Vanduin D."/>
            <person name="Fouts D."/>
            <person name="Wright M."/>
            <person name="Sutton G."/>
            <person name="Nguyen K."/>
            <person name="Kreiswirth B."/>
            <person name="Chen L."/>
            <person name="Rojas L."/>
            <person name="Hujer A."/>
            <person name="Hujer K."/>
            <person name="Bonomo R."/>
            <person name="Adams M."/>
        </authorList>
    </citation>
    <scope>NUCLEOTIDE SEQUENCE [LARGE SCALE GENOMIC DNA]</scope>
    <source>
        <strain evidence="4 9">CRK0165</strain>
    </source>
</reference>
<evidence type="ECO:0000313" key="2">
    <source>
        <dbReference type="EMBL" id="RBZ15309.1"/>
    </source>
</evidence>
<sequence length="73" mass="8463">MGDTAQYYEPCAIVPPLPCYSACVYIPFMFQQCDKRYTDVFQAVSRRLYGSGFHNNLIFKTMPPLSPHRFYLG</sequence>
<dbReference type="Proteomes" id="UP000254657">
    <property type="component" value="Unassembled WGS sequence"/>
</dbReference>
<dbReference type="EMBL" id="NDBK01000036">
    <property type="protein sequence ID" value="OVF75700.1"/>
    <property type="molecule type" value="Genomic_DNA"/>
</dbReference>
<dbReference type="Proteomes" id="UP000294951">
    <property type="component" value="Unassembled WGS sequence"/>
</dbReference>
<evidence type="ECO:0000313" key="6">
    <source>
        <dbReference type="EMBL" id="TDK05484.1"/>
    </source>
</evidence>
<reference evidence="3" key="2">
    <citation type="submission" date="2018-07" db="EMBL/GenBank/DDBJ databases">
        <title>Draft genome sequence of Klebsiella pneumoniae K293.</title>
        <authorList>
            <person name="He F."/>
        </authorList>
    </citation>
    <scope>NUCLEOTIDE SEQUENCE</scope>
    <source>
        <strain evidence="3">K293</strain>
    </source>
</reference>
<comment type="caution">
    <text evidence="1">The sequence shown here is derived from an EMBL/GenBank/DDBJ whole genome shotgun (WGS) entry which is preliminary data.</text>
</comment>
<reference evidence="5 8" key="7">
    <citation type="journal article" date="2019" name="Antimicrob. Agents Chemother.">
        <title>Applying Rapid Whole Genome Sequencing to Predict Phenotypic Antimicrobial Susceptibility Testing Results Among Carbapenem-Resistant Klebsiella pneumoniae Clinical Isolates.</title>
        <authorList>
            <person name="Tamma P.D."/>
            <person name="Fan Y."/>
            <person name="Bergman Y."/>
            <person name="Pertea G."/>
            <person name="Kazmi A."/>
            <person name="Lewis S."/>
            <person name="Carroll K.C."/>
            <person name="Schatz M.C."/>
            <person name="Timp W."/>
            <person name="Simner P.J."/>
        </authorList>
    </citation>
    <scope>NUCLEOTIDE SEQUENCE [LARGE SCALE GENOMIC DNA]</scope>
    <source>
        <strain evidence="5 8">KLPN_104</strain>
    </source>
</reference>
<dbReference type="Proteomes" id="UP000196447">
    <property type="component" value="Unassembled WGS sequence"/>
</dbReference>
<gene>
    <name evidence="1" type="ORF">B5L96_07180</name>
    <name evidence="4" type="ORF">BL124_00022530</name>
    <name evidence="2" type="ORF">DM078_29580</name>
    <name evidence="3" type="ORF">DW286_01845</name>
    <name evidence="6" type="ORF">E1814_03615</name>
    <name evidence="5" type="ORF">EAO17_22805</name>
</gene>
<evidence type="ECO:0000313" key="9">
    <source>
        <dbReference type="Proteomes" id="UP000283322"/>
    </source>
</evidence>
<evidence type="ECO:0000313" key="10">
    <source>
        <dbReference type="Proteomes" id="UP000294951"/>
    </source>
</evidence>
<dbReference type="Proteomes" id="UP000275975">
    <property type="component" value="Unassembled WGS sequence"/>
</dbReference>
<dbReference type="Proteomes" id="UP000253559">
    <property type="component" value="Unassembled WGS sequence"/>
</dbReference>
<proteinExistence type="predicted"/>
<reference evidence="6 10" key="8">
    <citation type="submission" date="2019-03" db="EMBL/GenBank/DDBJ databases">
        <title>Multidrug-Resistant Klebsiella pneumoniae Clinical Bloodstream Isolates in Shanghai, China.</title>
        <authorList>
            <person name="Wang S."/>
        </authorList>
    </citation>
    <scope>NUCLEOTIDE SEQUENCE [LARGE SCALE GENOMIC DNA]</scope>
    <source>
        <strain evidence="6 10">RJ1071</strain>
    </source>
</reference>
<reference evidence="5" key="6">
    <citation type="submission" date="2018-10" db="EMBL/GenBank/DDBJ databases">
        <authorList>
            <person name="Fan Y."/>
            <person name="Timp W."/>
            <person name="Bergman Y."/>
            <person name="Tamma P."/>
            <person name="Simner P."/>
        </authorList>
    </citation>
    <scope>NUCLEOTIDE SEQUENCE</scope>
    <source>
        <strain evidence="5">KLPN_104</strain>
    </source>
</reference>
<dbReference type="AlphaFoldDB" id="A0A1L5E1T0"/>
<dbReference type="EMBL" id="RDAM01000001">
    <property type="protein sequence ID" value="RRF08807.1"/>
    <property type="molecule type" value="Genomic_DNA"/>
</dbReference>
<reference evidence="2" key="4">
    <citation type="submission" date="2018-08" db="EMBL/GenBank/DDBJ databases">
        <title>Klebsiella pneumoniae genome sequencing and assembly.</title>
        <authorList>
            <person name="Martins R.C.R."/>
            <person name="Perdigao-Neto L.V."/>
            <person name="Costa S.F."/>
            <person name="Levin A.S.S."/>
        </authorList>
    </citation>
    <scope>NUCLEOTIDE SEQUENCE</scope>
    <source>
        <strain evidence="2">BC_5001</strain>
    </source>
</reference>
<reference evidence="1 7" key="1">
    <citation type="submission" date="2017-03" db="EMBL/GenBank/DDBJ databases">
        <authorList>
            <person name="Fouts D."/>
            <person name="Stalin M.J."/>
            <person name="Chen L."/>
            <person name="Wright M."/>
            <person name="Sutton G."/>
            <person name="Nguyen K."/>
            <person name="Vanduin D."/>
            <person name="Rojas L."/>
            <person name="Hujer A."/>
            <person name="Hujer K."/>
            <person name="Bonomo R."/>
            <person name="Kreiswirth B."/>
            <person name="Adams M."/>
        </authorList>
    </citation>
    <scope>NUCLEOTIDE SEQUENCE [LARGE SCALE GENOMIC DNA]</scope>
    <source>
        <strain evidence="1 7">39383</strain>
    </source>
</reference>
<evidence type="ECO:0000313" key="7">
    <source>
        <dbReference type="Proteomes" id="UP000196447"/>
    </source>
</evidence>
<dbReference type="EMBL" id="QOHW01000068">
    <property type="protein sequence ID" value="RBZ15309.1"/>
    <property type="molecule type" value="Genomic_DNA"/>
</dbReference>
<evidence type="ECO:0000313" key="4">
    <source>
        <dbReference type="EMBL" id="ROG91538.1"/>
    </source>
</evidence>
<dbReference type="EMBL" id="SMTN01000003">
    <property type="protein sequence ID" value="TDK05484.1"/>
    <property type="molecule type" value="Genomic_DNA"/>
</dbReference>
<evidence type="ECO:0000313" key="3">
    <source>
        <dbReference type="EMBL" id="RDT96363.1"/>
    </source>
</evidence>
<evidence type="ECO:0000313" key="5">
    <source>
        <dbReference type="EMBL" id="RRF08807.1"/>
    </source>
</evidence>
<accession>A0A1L5E1T0</accession>
<dbReference type="EMBL" id="MPYG04000158">
    <property type="protein sequence ID" value="ROG91538.1"/>
    <property type="molecule type" value="Genomic_DNA"/>
</dbReference>
<name>A0A1L5E1T0_KLEPN</name>
<protein>
    <submittedName>
        <fullName evidence="1">Uncharacterized protein</fullName>
    </submittedName>
</protein>
<reference evidence="2" key="3">
    <citation type="submission" date="2018-07" db="EMBL/GenBank/DDBJ databases">
        <authorList>
            <person name="Martins R.C."/>
            <person name="Perdigao-Neto L.V."/>
            <person name="Costa S.F."/>
            <person name="Levin A.S.S."/>
        </authorList>
    </citation>
    <scope>NUCLEOTIDE SEQUENCE</scope>
    <source>
        <strain evidence="2">BC_5001</strain>
    </source>
</reference>
<dbReference type="Proteomes" id="UP000283322">
    <property type="component" value="Unassembled WGS sequence"/>
</dbReference>
<dbReference type="EMBL" id="QRCF01000002">
    <property type="protein sequence ID" value="RDT96363.1"/>
    <property type="molecule type" value="Genomic_DNA"/>
</dbReference>